<accession>A0A5C1Q5H8</accession>
<feature type="transmembrane region" description="Helical" evidence="1">
    <location>
        <begin position="33"/>
        <end position="50"/>
    </location>
</feature>
<dbReference type="OrthoDB" id="9759185at2"/>
<feature type="transmembrane region" description="Helical" evidence="1">
    <location>
        <begin position="96"/>
        <end position="117"/>
    </location>
</feature>
<dbReference type="GO" id="GO:0044780">
    <property type="term" value="P:bacterial-type flagellum assembly"/>
    <property type="evidence" value="ECO:0007669"/>
    <property type="project" value="TreeGrafter"/>
</dbReference>
<dbReference type="Pfam" id="PF00771">
    <property type="entry name" value="FHIPEP"/>
    <property type="match status" value="1"/>
</dbReference>
<proteinExistence type="predicted"/>
<evidence type="ECO:0000313" key="2">
    <source>
        <dbReference type="EMBL" id="QEN03313.1"/>
    </source>
</evidence>
<dbReference type="KEGG" id="sper:EW093_00860"/>
<name>A0A5C1Q5H8_9SPIO</name>
<dbReference type="Proteomes" id="UP000323824">
    <property type="component" value="Chromosome"/>
</dbReference>
<evidence type="ECO:0000313" key="3">
    <source>
        <dbReference type="Proteomes" id="UP000323824"/>
    </source>
</evidence>
<dbReference type="PANTHER" id="PTHR30161">
    <property type="entry name" value="FLAGELLAR EXPORT PROTEIN, MEMBRANE FLHA SUBUNIT-RELATED"/>
    <property type="match status" value="1"/>
</dbReference>
<dbReference type="RefSeq" id="WP_149566573.1">
    <property type="nucleotide sequence ID" value="NZ_CP035807.1"/>
</dbReference>
<reference evidence="2 3" key="2">
    <citation type="submission" date="2019-09" db="EMBL/GenBank/DDBJ databases">
        <title>Complete Genome Sequence and Methylome Analysis of free living Spirochaetas.</title>
        <authorList>
            <person name="Leshcheva N."/>
            <person name="Mikheeva N."/>
        </authorList>
    </citation>
    <scope>NUCLEOTIDE SEQUENCE [LARGE SCALE GENOMIC DNA]</scope>
    <source>
        <strain evidence="2 3">P</strain>
    </source>
</reference>
<sequence>MNKLLKIQLIIGIVIIFSLILTTPQTIEMFKLLIGMALTILIVITIGFKISNKIPITIAPTLFFLDLLVVVAIKIKFIYFISTIGSVTVSTYTDYIVNYFVILIIGFIMSVLSVFVLSSTRKIIEVCARFNIDALPGRQMSIEVDYNSGVITEDEERDKKITLQKQVNLFFALDGVVNFITLSSTFGSIITGVTIVVRSLIETLQFNTTFVHNLKIYIIPMILEIFIFHFILMLLAKSVSIYIRKIMKENYLSINRY</sequence>
<keyword evidence="3" id="KW-1185">Reference proteome</keyword>
<dbReference type="GO" id="GO:0005886">
    <property type="term" value="C:plasma membrane"/>
    <property type="evidence" value="ECO:0007669"/>
    <property type="project" value="TreeGrafter"/>
</dbReference>
<keyword evidence="1" id="KW-0812">Transmembrane</keyword>
<keyword evidence="1" id="KW-1133">Transmembrane helix</keyword>
<organism evidence="2 3">
    <name type="scientific">Thiospirochaeta perfilievii</name>
    <dbReference type="NCBI Taxonomy" id="252967"/>
    <lineage>
        <taxon>Bacteria</taxon>
        <taxon>Pseudomonadati</taxon>
        <taxon>Spirochaetota</taxon>
        <taxon>Spirochaetia</taxon>
        <taxon>Spirochaetales</taxon>
        <taxon>Spirochaetaceae</taxon>
        <taxon>Thiospirochaeta</taxon>
    </lineage>
</organism>
<evidence type="ECO:0000256" key="1">
    <source>
        <dbReference type="SAM" id="Phobius"/>
    </source>
</evidence>
<protein>
    <submittedName>
        <fullName evidence="2">Uncharacterized protein</fullName>
    </submittedName>
</protein>
<feature type="transmembrane region" description="Helical" evidence="1">
    <location>
        <begin position="216"/>
        <end position="236"/>
    </location>
</feature>
<feature type="transmembrane region" description="Helical" evidence="1">
    <location>
        <begin position="7"/>
        <end position="27"/>
    </location>
</feature>
<reference evidence="2 3" key="1">
    <citation type="submission" date="2019-02" db="EMBL/GenBank/DDBJ databases">
        <authorList>
            <person name="Fomenkov A."/>
            <person name="Dubinina G."/>
            <person name="Grabovich M."/>
            <person name="Vincze T."/>
            <person name="Roberts R.J."/>
        </authorList>
    </citation>
    <scope>NUCLEOTIDE SEQUENCE [LARGE SCALE GENOMIC DNA]</scope>
    <source>
        <strain evidence="2 3">P</strain>
    </source>
</reference>
<dbReference type="GO" id="GO:0009306">
    <property type="term" value="P:protein secretion"/>
    <property type="evidence" value="ECO:0007669"/>
    <property type="project" value="InterPro"/>
</dbReference>
<gene>
    <name evidence="2" type="ORF">EW093_00860</name>
</gene>
<dbReference type="AlphaFoldDB" id="A0A5C1Q5H8"/>
<dbReference type="EMBL" id="CP035807">
    <property type="protein sequence ID" value="QEN03313.1"/>
    <property type="molecule type" value="Genomic_DNA"/>
</dbReference>
<dbReference type="InterPro" id="IPR001712">
    <property type="entry name" value="T3SS_FHIPEP"/>
</dbReference>
<dbReference type="PANTHER" id="PTHR30161:SF1">
    <property type="entry name" value="FLAGELLAR BIOSYNTHESIS PROTEIN FLHA-RELATED"/>
    <property type="match status" value="1"/>
</dbReference>
<feature type="transmembrane region" description="Helical" evidence="1">
    <location>
        <begin position="62"/>
        <end position="84"/>
    </location>
</feature>
<dbReference type="PRINTS" id="PR00949">
    <property type="entry name" value="TYPE3IMAPROT"/>
</dbReference>
<keyword evidence="1" id="KW-0472">Membrane</keyword>
<feature type="transmembrane region" description="Helical" evidence="1">
    <location>
        <begin position="169"/>
        <end position="196"/>
    </location>
</feature>